<evidence type="ECO:0000259" key="7">
    <source>
        <dbReference type="PROSITE" id="PS50072"/>
    </source>
</evidence>
<dbReference type="Pfam" id="PF00160">
    <property type="entry name" value="Pro_isomerase"/>
    <property type="match status" value="1"/>
</dbReference>
<evidence type="ECO:0000256" key="2">
    <source>
        <dbReference type="ARBA" id="ARBA00007365"/>
    </source>
</evidence>
<dbReference type="Gene3D" id="2.40.100.10">
    <property type="entry name" value="Cyclophilin-like"/>
    <property type="match status" value="1"/>
</dbReference>
<feature type="compositionally biased region" description="Basic residues" evidence="6">
    <location>
        <begin position="274"/>
        <end position="291"/>
    </location>
</feature>
<evidence type="ECO:0000256" key="6">
    <source>
        <dbReference type="SAM" id="MobiDB-lite"/>
    </source>
</evidence>
<protein>
    <recommendedName>
        <fullName evidence="3">peptidylprolyl isomerase</fullName>
        <ecNumber evidence="3">5.2.1.8</ecNumber>
    </recommendedName>
</protein>
<evidence type="ECO:0000313" key="8">
    <source>
        <dbReference type="EMBL" id="CAI0434187.1"/>
    </source>
</evidence>
<dbReference type="GO" id="GO:0006457">
    <property type="term" value="P:protein folding"/>
    <property type="evidence" value="ECO:0007669"/>
    <property type="project" value="InterPro"/>
</dbReference>
<dbReference type="CDD" id="cd01926">
    <property type="entry name" value="cyclophilin_ABH_like"/>
    <property type="match status" value="1"/>
</dbReference>
<feature type="compositionally biased region" description="Low complexity" evidence="6">
    <location>
        <begin position="627"/>
        <end position="641"/>
    </location>
</feature>
<feature type="compositionally biased region" description="Low complexity" evidence="6">
    <location>
        <begin position="747"/>
        <end position="757"/>
    </location>
</feature>
<dbReference type="InterPro" id="IPR020892">
    <property type="entry name" value="Cyclophilin-type_PPIase_CS"/>
</dbReference>
<evidence type="ECO:0000313" key="9">
    <source>
        <dbReference type="Proteomes" id="UP001154282"/>
    </source>
</evidence>
<sequence>EKAKKNFGHRTNLAYDGQQRPAAIRQLSLIFSHLRVGHCRLQSAAPFFPFSNWFASRFVPTKGKAKMSKKKNPSVFFDLSIDRDPAERIVIELFADVVPKTAENFRALCTGEKGIGDSTGKPLHYKGSSFHRVIKGFMAQGGDFSKGNGTGGESIYGGKFSDENFKLRHEGPGILSMANSGPNTNGSQFFITFKSQPHLDGKHVVFGKVVKGLDILKKIELVGTAKGDPLQPVRVVDCGETSDAKLHTVGKDSGTKKKSGKFASDDSSDEKVKGGRKKLLKDRRKRRRKRYSSSDSYSSDSESESYSSDSETSDSDSSSFDSSSSDGRHKKRKSLKRDKRQGKRKKRDKKREKKRSRRDKRSRRKSKRSSDSASDSETESSRSSSSEDNETDRVLSRKSNNSTMAENSMLNLDEMKKSGGQQSEKAAVHKGNGQQKSMTEVNSPHEEGELPLKRDKLLKNGHDIDSKADKNDIRHTSSHDSDRSKNVMRSPRKRPNNSQRRISSQSPEKASRSPKLRSDYGSPVRRSVEREQRISRSPVHSPARRALGPLTSNRGRGAESRSPSPNGVPKRIRKGRGFTQQYSFARRYRTPSPEGPRRSFYYGGRNVNERNNDRYSSYQNYSGRSQYGRYRSPARGRSPPRYGRRRSRSRSRSRSSPGNYHGRRNRAHSRSQSPPIRSPSPTDKRPPVSEGLRSRLGPRIDDDNSGKKGRLRSTSRSTASSRSRSRSSSPLSKSPDRAPPKRGRTASSRSRSSSLSGGQQGLVSYGDPSPDK</sequence>
<comment type="similarity">
    <text evidence="2">Belongs to the cyclophilin-type PPIase family.</text>
</comment>
<dbReference type="Proteomes" id="UP001154282">
    <property type="component" value="Unassembled WGS sequence"/>
</dbReference>
<dbReference type="AlphaFoldDB" id="A0AAV0LI46"/>
<comment type="caution">
    <text evidence="8">The sequence shown here is derived from an EMBL/GenBank/DDBJ whole genome shotgun (WGS) entry which is preliminary data.</text>
</comment>
<dbReference type="PROSITE" id="PS50072">
    <property type="entry name" value="CSA_PPIASE_2"/>
    <property type="match status" value="1"/>
</dbReference>
<feature type="compositionally biased region" description="Polar residues" evidence="6">
    <location>
        <begin position="397"/>
        <end position="410"/>
    </location>
</feature>
<dbReference type="InterPro" id="IPR002130">
    <property type="entry name" value="Cyclophilin-type_PPIase_dom"/>
</dbReference>
<dbReference type="FunFam" id="2.40.100.10:FF:000022">
    <property type="entry name" value="Peptidyl-prolyl cis-trans isomerase CYP95"/>
    <property type="match status" value="1"/>
</dbReference>
<feature type="compositionally biased region" description="Basic residues" evidence="6">
    <location>
        <begin position="328"/>
        <end position="367"/>
    </location>
</feature>
<feature type="compositionally biased region" description="Basic and acidic residues" evidence="6">
    <location>
        <begin position="245"/>
        <end position="255"/>
    </location>
</feature>
<keyword evidence="4" id="KW-0697">Rotamase</keyword>
<dbReference type="PANTHER" id="PTHR11071">
    <property type="entry name" value="PEPTIDYL-PROLYL CIS-TRANS ISOMERASE"/>
    <property type="match status" value="1"/>
</dbReference>
<feature type="compositionally biased region" description="Basic and acidic residues" evidence="6">
    <location>
        <begin position="443"/>
        <end position="485"/>
    </location>
</feature>
<dbReference type="PROSITE" id="PS00170">
    <property type="entry name" value="CSA_PPIASE_1"/>
    <property type="match status" value="1"/>
</dbReference>
<name>A0AAV0LI46_9ROSI</name>
<feature type="compositionally biased region" description="Polar residues" evidence="6">
    <location>
        <begin position="614"/>
        <end position="625"/>
    </location>
</feature>
<keyword evidence="5" id="KW-0413">Isomerase</keyword>
<feature type="compositionally biased region" description="Low complexity" evidence="6">
    <location>
        <begin position="714"/>
        <end position="733"/>
    </location>
</feature>
<feature type="compositionally biased region" description="Low complexity" evidence="6">
    <location>
        <begin position="670"/>
        <end position="681"/>
    </location>
</feature>
<proteinExistence type="inferred from homology"/>
<evidence type="ECO:0000256" key="5">
    <source>
        <dbReference type="ARBA" id="ARBA00023235"/>
    </source>
</evidence>
<dbReference type="PANTHER" id="PTHR11071:SF447">
    <property type="entry name" value="PEPTIDYL-PROLYL CIS-TRANS ISOMERASE CYP63"/>
    <property type="match status" value="1"/>
</dbReference>
<evidence type="ECO:0000256" key="3">
    <source>
        <dbReference type="ARBA" id="ARBA00013194"/>
    </source>
</evidence>
<accession>A0AAV0LI46</accession>
<evidence type="ECO:0000256" key="4">
    <source>
        <dbReference type="ARBA" id="ARBA00023110"/>
    </source>
</evidence>
<feature type="compositionally biased region" description="Polar residues" evidence="6">
    <location>
        <begin position="432"/>
        <end position="442"/>
    </location>
</feature>
<dbReference type="PRINTS" id="PR00153">
    <property type="entry name" value="CSAPPISMRASE"/>
</dbReference>
<feature type="compositionally biased region" description="Basic residues" evidence="6">
    <location>
        <begin position="642"/>
        <end position="653"/>
    </location>
</feature>
<dbReference type="GO" id="GO:0003755">
    <property type="term" value="F:peptidyl-prolyl cis-trans isomerase activity"/>
    <property type="evidence" value="ECO:0007669"/>
    <property type="project" value="UniProtKB-KW"/>
</dbReference>
<feature type="non-terminal residue" evidence="8">
    <location>
        <position position="1"/>
    </location>
</feature>
<comment type="catalytic activity">
    <reaction evidence="1">
        <text>[protein]-peptidylproline (omega=180) = [protein]-peptidylproline (omega=0)</text>
        <dbReference type="Rhea" id="RHEA:16237"/>
        <dbReference type="Rhea" id="RHEA-COMP:10747"/>
        <dbReference type="Rhea" id="RHEA-COMP:10748"/>
        <dbReference type="ChEBI" id="CHEBI:83833"/>
        <dbReference type="ChEBI" id="CHEBI:83834"/>
        <dbReference type="EC" id="5.2.1.8"/>
    </reaction>
</comment>
<feature type="compositionally biased region" description="Polar residues" evidence="6">
    <location>
        <begin position="496"/>
        <end position="508"/>
    </location>
</feature>
<feature type="domain" description="PPIase cyclophilin-type" evidence="7">
    <location>
        <begin position="76"/>
        <end position="240"/>
    </location>
</feature>
<evidence type="ECO:0000256" key="1">
    <source>
        <dbReference type="ARBA" id="ARBA00000971"/>
    </source>
</evidence>
<organism evidence="8 9">
    <name type="scientific">Linum tenue</name>
    <dbReference type="NCBI Taxonomy" id="586396"/>
    <lineage>
        <taxon>Eukaryota</taxon>
        <taxon>Viridiplantae</taxon>
        <taxon>Streptophyta</taxon>
        <taxon>Embryophyta</taxon>
        <taxon>Tracheophyta</taxon>
        <taxon>Spermatophyta</taxon>
        <taxon>Magnoliopsida</taxon>
        <taxon>eudicotyledons</taxon>
        <taxon>Gunneridae</taxon>
        <taxon>Pentapetalae</taxon>
        <taxon>rosids</taxon>
        <taxon>fabids</taxon>
        <taxon>Malpighiales</taxon>
        <taxon>Linaceae</taxon>
        <taxon>Linum</taxon>
    </lineage>
</organism>
<dbReference type="EC" id="5.2.1.8" evidence="3"/>
<dbReference type="SUPFAM" id="SSF50891">
    <property type="entry name" value="Cyclophilin-like"/>
    <property type="match status" value="1"/>
</dbReference>
<dbReference type="EMBL" id="CAMGYJ010000006">
    <property type="protein sequence ID" value="CAI0434187.1"/>
    <property type="molecule type" value="Genomic_DNA"/>
</dbReference>
<dbReference type="GO" id="GO:0005737">
    <property type="term" value="C:cytoplasm"/>
    <property type="evidence" value="ECO:0007669"/>
    <property type="project" value="TreeGrafter"/>
</dbReference>
<gene>
    <name evidence="8" type="ORF">LITE_LOCUS24186</name>
</gene>
<feature type="compositionally biased region" description="Low complexity" evidence="6">
    <location>
        <begin position="293"/>
        <end position="325"/>
    </location>
</feature>
<feature type="compositionally biased region" description="Low complexity" evidence="6">
    <location>
        <begin position="371"/>
        <end position="386"/>
    </location>
</feature>
<dbReference type="GO" id="GO:0016018">
    <property type="term" value="F:cyclosporin A binding"/>
    <property type="evidence" value="ECO:0007669"/>
    <property type="project" value="TreeGrafter"/>
</dbReference>
<reference evidence="8" key="1">
    <citation type="submission" date="2022-08" db="EMBL/GenBank/DDBJ databases">
        <authorList>
            <person name="Gutierrez-Valencia J."/>
        </authorList>
    </citation>
    <scope>NUCLEOTIDE SEQUENCE</scope>
</reference>
<feature type="region of interest" description="Disordered" evidence="6">
    <location>
        <begin position="245"/>
        <end position="772"/>
    </location>
</feature>
<keyword evidence="9" id="KW-1185">Reference proteome</keyword>
<dbReference type="InterPro" id="IPR029000">
    <property type="entry name" value="Cyclophilin-like_dom_sf"/>
</dbReference>